<keyword evidence="2" id="KW-0812">Transmembrane</keyword>
<evidence type="ECO:0000256" key="2">
    <source>
        <dbReference type="SAM" id="Phobius"/>
    </source>
</evidence>
<evidence type="ECO:0000313" key="4">
    <source>
        <dbReference type="EMBL" id="PPR86381.1"/>
    </source>
</evidence>
<feature type="domain" description="Very-long-chain aldehyde decarbonylase CER1-like C-terminal" evidence="3">
    <location>
        <begin position="174"/>
        <end position="281"/>
    </location>
</feature>
<dbReference type="InterPro" id="IPR021940">
    <property type="entry name" value="CER1-like_C"/>
</dbReference>
<keyword evidence="2" id="KW-1133">Transmembrane helix</keyword>
<dbReference type="GO" id="GO:0016020">
    <property type="term" value="C:membrane"/>
    <property type="evidence" value="ECO:0007669"/>
    <property type="project" value="UniProtKB-SubCell"/>
</dbReference>
<protein>
    <recommendedName>
        <fullName evidence="3">Very-long-chain aldehyde decarbonylase CER1-like C-terminal domain-containing protein</fullName>
    </recommendedName>
</protein>
<evidence type="ECO:0000259" key="3">
    <source>
        <dbReference type="Pfam" id="PF12076"/>
    </source>
</evidence>
<proteinExistence type="predicted"/>
<feature type="transmembrane region" description="Helical" evidence="2">
    <location>
        <begin position="21"/>
        <end position="41"/>
    </location>
</feature>
<name>A0A2P5W5N4_GOSBA</name>
<sequence>MSAMHIPFVNRSFASIPFSTRMFLLPFWPVTLMILLMMWAWSKTFLHTFYNLRGRLYQTWIVPRFGFQYFLPFAADGINKKIEEAILKADRMGVKVISLAALNKNEALNGGGTLSVNKHPQLKVRVCHGNTLTAAVIVNEIPKDVKEVFLTGSTSKLGRAIALYLCRRRIRVLTWIAGKWITPWEQSWAPSGTHFHQFVVPPILASRRDCTYGDLAAMRLPEDVEGLGSCEYKLERGVVHACHAGGAVHQLEGWPHHEIGPIDVDRIDLVWEAALKHGFRPVFQP</sequence>
<keyword evidence="2" id="KW-0472">Membrane</keyword>
<comment type="subcellular location">
    <subcellularLocation>
        <location evidence="1">Membrane</location>
        <topology evidence="1">Multi-pass membrane protein</topology>
    </subcellularLocation>
</comment>
<accession>A0A2P5W5N4</accession>
<dbReference type="Proteomes" id="UP000239757">
    <property type="component" value="Unassembled WGS sequence"/>
</dbReference>
<organism evidence="4 5">
    <name type="scientific">Gossypium barbadense</name>
    <name type="common">Sea Island cotton</name>
    <name type="synonym">Hibiscus barbadensis</name>
    <dbReference type="NCBI Taxonomy" id="3634"/>
    <lineage>
        <taxon>Eukaryota</taxon>
        <taxon>Viridiplantae</taxon>
        <taxon>Streptophyta</taxon>
        <taxon>Embryophyta</taxon>
        <taxon>Tracheophyta</taxon>
        <taxon>Spermatophyta</taxon>
        <taxon>Magnoliopsida</taxon>
        <taxon>eudicotyledons</taxon>
        <taxon>Gunneridae</taxon>
        <taxon>Pentapetalae</taxon>
        <taxon>rosids</taxon>
        <taxon>malvids</taxon>
        <taxon>Malvales</taxon>
        <taxon>Malvaceae</taxon>
        <taxon>Malvoideae</taxon>
        <taxon>Gossypium</taxon>
    </lineage>
</organism>
<evidence type="ECO:0000256" key="1">
    <source>
        <dbReference type="ARBA" id="ARBA00004141"/>
    </source>
</evidence>
<reference evidence="4 5" key="1">
    <citation type="submission" date="2015-01" db="EMBL/GenBank/DDBJ databases">
        <title>Genome of allotetraploid Gossypium barbadense reveals genomic plasticity and fiber elongation in cotton evolution.</title>
        <authorList>
            <person name="Chen X."/>
            <person name="Liu X."/>
            <person name="Zhao B."/>
            <person name="Zheng H."/>
            <person name="Hu Y."/>
            <person name="Lu G."/>
            <person name="Yang C."/>
            <person name="Chen J."/>
            <person name="Shan C."/>
            <person name="Zhang L."/>
            <person name="Zhou Y."/>
            <person name="Wang L."/>
            <person name="Guo W."/>
            <person name="Bai Y."/>
            <person name="Ruan J."/>
            <person name="Shangguan X."/>
            <person name="Mao Y."/>
            <person name="Jiang J."/>
            <person name="Zhu Y."/>
            <person name="Lei J."/>
            <person name="Kang H."/>
            <person name="Chen S."/>
            <person name="He X."/>
            <person name="Wang R."/>
            <person name="Wang Y."/>
            <person name="Chen J."/>
            <person name="Wang L."/>
            <person name="Yu S."/>
            <person name="Wang B."/>
            <person name="Wei J."/>
            <person name="Song S."/>
            <person name="Lu X."/>
            <person name="Gao Z."/>
            <person name="Gu W."/>
            <person name="Deng X."/>
            <person name="Ma D."/>
            <person name="Wang S."/>
            <person name="Liang W."/>
            <person name="Fang L."/>
            <person name="Cai C."/>
            <person name="Zhu X."/>
            <person name="Zhou B."/>
            <person name="Zhang Y."/>
            <person name="Chen Z."/>
            <person name="Xu S."/>
            <person name="Zhu R."/>
            <person name="Wang S."/>
            <person name="Zhang T."/>
            <person name="Zhao G."/>
        </authorList>
    </citation>
    <scope>NUCLEOTIDE SEQUENCE [LARGE SCALE GENOMIC DNA]</scope>
    <source>
        <strain evidence="5">cv. Xinhai21</strain>
        <tissue evidence="4">Leaf</tissue>
    </source>
</reference>
<dbReference type="OrthoDB" id="408954at2759"/>
<evidence type="ECO:0000313" key="5">
    <source>
        <dbReference type="Proteomes" id="UP000239757"/>
    </source>
</evidence>
<gene>
    <name evidence="4" type="ORF">GOBAR_AA34315</name>
</gene>
<dbReference type="AlphaFoldDB" id="A0A2P5W5N4"/>
<dbReference type="Pfam" id="PF12076">
    <property type="entry name" value="CER1-like_C"/>
    <property type="match status" value="1"/>
</dbReference>
<dbReference type="EMBL" id="KZ669015">
    <property type="protein sequence ID" value="PPR86381.1"/>
    <property type="molecule type" value="Genomic_DNA"/>
</dbReference>